<keyword evidence="5 9" id="KW-0798">TonB box</keyword>
<evidence type="ECO:0000256" key="3">
    <source>
        <dbReference type="ARBA" id="ARBA00022452"/>
    </source>
</evidence>
<dbReference type="InterPro" id="IPR010104">
    <property type="entry name" value="TonB_rcpt_bac"/>
</dbReference>
<evidence type="ECO:0000256" key="5">
    <source>
        <dbReference type="ARBA" id="ARBA00023077"/>
    </source>
</evidence>
<evidence type="ECO:0000256" key="4">
    <source>
        <dbReference type="ARBA" id="ARBA00022692"/>
    </source>
</evidence>
<dbReference type="InterPro" id="IPR000531">
    <property type="entry name" value="Beta-barrel_TonB"/>
</dbReference>
<evidence type="ECO:0000313" key="14">
    <source>
        <dbReference type="Proteomes" id="UP000586305"/>
    </source>
</evidence>
<evidence type="ECO:0000256" key="2">
    <source>
        <dbReference type="ARBA" id="ARBA00022448"/>
    </source>
</evidence>
<dbReference type="AlphaFoldDB" id="A0A849VDK6"/>
<keyword evidence="2 8" id="KW-0813">Transport</keyword>
<dbReference type="Pfam" id="PF07715">
    <property type="entry name" value="Plug"/>
    <property type="match status" value="1"/>
</dbReference>
<dbReference type="CDD" id="cd01347">
    <property type="entry name" value="ligand_gated_channel"/>
    <property type="match status" value="1"/>
</dbReference>
<keyword evidence="6 8" id="KW-0472">Membrane</keyword>
<keyword evidence="7 8" id="KW-0998">Cell outer membrane</keyword>
<dbReference type="NCBIfam" id="TIGR01782">
    <property type="entry name" value="TonB-Xanth-Caul"/>
    <property type="match status" value="1"/>
</dbReference>
<evidence type="ECO:0000256" key="7">
    <source>
        <dbReference type="ARBA" id="ARBA00023237"/>
    </source>
</evidence>
<dbReference type="PANTHER" id="PTHR40980">
    <property type="entry name" value="PLUG DOMAIN-CONTAINING PROTEIN"/>
    <property type="match status" value="1"/>
</dbReference>
<dbReference type="SUPFAM" id="SSF56935">
    <property type="entry name" value="Porins"/>
    <property type="match status" value="1"/>
</dbReference>
<comment type="subcellular location">
    <subcellularLocation>
        <location evidence="1 8">Cell outer membrane</location>
        <topology evidence="1 8">Multi-pass membrane protein</topology>
    </subcellularLocation>
</comment>
<comment type="caution">
    <text evidence="13">The sequence shown here is derived from an EMBL/GenBank/DDBJ whole genome shotgun (WGS) entry which is preliminary data.</text>
</comment>
<dbReference type="InterPro" id="IPR039426">
    <property type="entry name" value="TonB-dep_rcpt-like"/>
</dbReference>
<evidence type="ECO:0000313" key="13">
    <source>
        <dbReference type="EMBL" id="NOU50878.1"/>
    </source>
</evidence>
<reference evidence="13 14" key="1">
    <citation type="submission" date="2020-04" db="EMBL/GenBank/DDBJ databases">
        <title>Pseudoalteromonas caenipelagi sp. nov., isolated from a tidal flat.</title>
        <authorList>
            <person name="Park S."/>
            <person name="Yoon J.-H."/>
        </authorList>
    </citation>
    <scope>NUCLEOTIDE SEQUENCE [LARGE SCALE GENOMIC DNA]</scope>
    <source>
        <strain evidence="13 14">JBTF-M23</strain>
    </source>
</reference>
<keyword evidence="3 8" id="KW-1134">Transmembrane beta strand</keyword>
<dbReference type="GO" id="GO:0009279">
    <property type="term" value="C:cell outer membrane"/>
    <property type="evidence" value="ECO:0007669"/>
    <property type="project" value="UniProtKB-SubCell"/>
</dbReference>
<proteinExistence type="inferred from homology"/>
<dbReference type="RefSeq" id="WP_171625949.1">
    <property type="nucleotide sequence ID" value="NZ_JABBPG010000003.1"/>
</dbReference>
<protein>
    <submittedName>
        <fullName evidence="13">TonB-dependent receptor</fullName>
    </submittedName>
</protein>
<dbReference type="Gene3D" id="2.170.130.10">
    <property type="entry name" value="TonB-dependent receptor, plug domain"/>
    <property type="match status" value="1"/>
</dbReference>
<dbReference type="Gene3D" id="2.40.170.20">
    <property type="entry name" value="TonB-dependent receptor, beta-barrel domain"/>
    <property type="match status" value="1"/>
</dbReference>
<dbReference type="InterPro" id="IPR036942">
    <property type="entry name" value="Beta-barrel_TonB_sf"/>
</dbReference>
<evidence type="ECO:0000256" key="6">
    <source>
        <dbReference type="ARBA" id="ARBA00023136"/>
    </source>
</evidence>
<evidence type="ECO:0000256" key="1">
    <source>
        <dbReference type="ARBA" id="ARBA00004571"/>
    </source>
</evidence>
<organism evidence="13 14">
    <name type="scientific">Pseudoalteromonas caenipelagi</name>
    <dbReference type="NCBI Taxonomy" id="2726988"/>
    <lineage>
        <taxon>Bacteria</taxon>
        <taxon>Pseudomonadati</taxon>
        <taxon>Pseudomonadota</taxon>
        <taxon>Gammaproteobacteria</taxon>
        <taxon>Alteromonadales</taxon>
        <taxon>Pseudoalteromonadaceae</taxon>
        <taxon>Pseudoalteromonas</taxon>
    </lineage>
</organism>
<keyword evidence="4 8" id="KW-0812">Transmembrane</keyword>
<gene>
    <name evidence="13" type="ORF">HG263_10070</name>
</gene>
<evidence type="ECO:0000256" key="8">
    <source>
        <dbReference type="PROSITE-ProRule" id="PRU01360"/>
    </source>
</evidence>
<comment type="similarity">
    <text evidence="8 9">Belongs to the TonB-dependent receptor family.</text>
</comment>
<dbReference type="InterPro" id="IPR012910">
    <property type="entry name" value="Plug_dom"/>
</dbReference>
<feature type="chain" id="PRO_5032436285" evidence="10">
    <location>
        <begin position="30"/>
        <end position="860"/>
    </location>
</feature>
<feature type="signal peptide" evidence="10">
    <location>
        <begin position="1"/>
        <end position="29"/>
    </location>
</feature>
<dbReference type="Proteomes" id="UP000586305">
    <property type="component" value="Unassembled WGS sequence"/>
</dbReference>
<accession>A0A849VDK6</accession>
<evidence type="ECO:0000259" key="11">
    <source>
        <dbReference type="Pfam" id="PF00593"/>
    </source>
</evidence>
<dbReference type="EMBL" id="JABBPG010000003">
    <property type="protein sequence ID" value="NOU50878.1"/>
    <property type="molecule type" value="Genomic_DNA"/>
</dbReference>
<name>A0A849VDK6_9GAMM</name>
<keyword evidence="13" id="KW-0675">Receptor</keyword>
<evidence type="ECO:0000256" key="10">
    <source>
        <dbReference type="SAM" id="SignalP"/>
    </source>
</evidence>
<keyword evidence="10" id="KW-0732">Signal</keyword>
<keyword evidence="14" id="KW-1185">Reference proteome</keyword>
<dbReference type="PANTHER" id="PTHR40980:SF3">
    <property type="entry name" value="TONB-DEPENDENT RECEPTOR-LIKE BETA-BARREL DOMAIN-CONTAINING PROTEIN"/>
    <property type="match status" value="1"/>
</dbReference>
<dbReference type="PROSITE" id="PS52016">
    <property type="entry name" value="TONB_DEPENDENT_REC_3"/>
    <property type="match status" value="1"/>
</dbReference>
<dbReference type="InterPro" id="IPR037066">
    <property type="entry name" value="Plug_dom_sf"/>
</dbReference>
<feature type="domain" description="TonB-dependent receptor plug" evidence="12">
    <location>
        <begin position="60"/>
        <end position="169"/>
    </location>
</feature>
<evidence type="ECO:0000259" key="12">
    <source>
        <dbReference type="Pfam" id="PF07715"/>
    </source>
</evidence>
<feature type="domain" description="TonB-dependent receptor-like beta-barrel" evidence="11">
    <location>
        <begin position="400"/>
        <end position="826"/>
    </location>
</feature>
<dbReference type="Pfam" id="PF00593">
    <property type="entry name" value="TonB_dep_Rec_b-barrel"/>
    <property type="match status" value="1"/>
</dbReference>
<evidence type="ECO:0000256" key="9">
    <source>
        <dbReference type="RuleBase" id="RU003357"/>
    </source>
</evidence>
<sequence length="860" mass="93406">MLANNFKKSLLAVNVGLVLSAGISGVAVAAENNQVKEDVEVIEVRGIRRSLEAALNTKRFANAVVDSVSAEDIGKFPDKNIAESLQRVAGVSINRGFVGEGSEVSIRGVDPTLTQVQLNGQFVASTGWFSQAANRRSFNMDLMPSEMIAGLEVYKSPVASIDEGGVGGTVVMRTRKPLELDANTFFGSVEANQNSLADETGFGATGLASWKNDSETFGVLVMASQLEQIGRARKSENYWEEGWSASGIAGFDQDRERTALDVTFQYAPSDELELGAHFLRTELDAFNTNQNFLTINGTSYVNGSGRYTLLDAGAGDVEGNRRYLKGTVTEAGWLAQDTNTRNAVMKSNVVDFTASYMGENYKLSGAIGKTWADGGNGGNANGLWGQPVDGTNGITVDIDMDLANSMVMVPNGVSLTDTSWQANQGASLSKVELEDEETYAQIDLDLDVDWGAISQFEAGIKVRNHEFTAEAYAPTFKDGAIAALGTIADFADGNLTDFNEVVTGGTPTSYTKLNGRKYWNYLNSNVQSWDFQEKDWNTVEEKVLALYAQGNFSGDSYRGNIGVRYVQTDTESQAYNGLFTGKDVFKGDYSDWLPSFNLALDLQEDVILRMSAAKVMTRAGYSQLAGGYSGLPDTVPASGRLQASRGNPAIEPFRATQMDIGLEWYYDGNSLVSFALFNKDVASFITTIKVDENLTTVPVPGNYEVSIPDQGRGGKIEGAEFQWQTNFGNGFGALFNYTYVDATGQTDDGKDIQLPGSSRNAFNLTGYYESDMFTARLAYTSRDEFFAEGTALGNGNDSFDSQSFLDASFTWHATENFDVSLEGVNLTNEITYQRFGGGLNTLRVVTDNGSRYSLKASYRF</sequence>